<evidence type="ECO:0000256" key="1">
    <source>
        <dbReference type="SAM" id="MobiDB-lite"/>
    </source>
</evidence>
<evidence type="ECO:0000256" key="2">
    <source>
        <dbReference type="SAM" id="Phobius"/>
    </source>
</evidence>
<evidence type="ECO:0000313" key="3">
    <source>
        <dbReference type="EMBL" id="UUT34604.1"/>
    </source>
</evidence>
<reference evidence="3" key="1">
    <citation type="submission" date="2022-01" db="EMBL/GenBank/DDBJ databases">
        <title>Microbacterium eymi and Microbacterium rhizovicinus sp. nov., isolated from the rhizospheric soil of Elymus tsukushiensis, a plant native to the Dokdo Islands, Republic of Korea.</title>
        <authorList>
            <person name="Hwang Y.J."/>
        </authorList>
    </citation>
    <scope>NUCLEOTIDE SEQUENCE</scope>
    <source>
        <strain evidence="3">KUDC0405</strain>
    </source>
</reference>
<keyword evidence="4" id="KW-1185">Reference proteome</keyword>
<protein>
    <submittedName>
        <fullName evidence="3">Uncharacterized protein</fullName>
    </submittedName>
</protein>
<feature type="transmembrane region" description="Helical" evidence="2">
    <location>
        <begin position="6"/>
        <end position="24"/>
    </location>
</feature>
<gene>
    <name evidence="3" type="ORF">L2X98_29265</name>
</gene>
<keyword evidence="2" id="KW-1133">Transmembrane helix</keyword>
<organism evidence="3 4">
    <name type="scientific">Microbacterium elymi</name>
    <dbReference type="NCBI Taxonomy" id="2909587"/>
    <lineage>
        <taxon>Bacteria</taxon>
        <taxon>Bacillati</taxon>
        <taxon>Actinomycetota</taxon>
        <taxon>Actinomycetes</taxon>
        <taxon>Micrococcales</taxon>
        <taxon>Microbacteriaceae</taxon>
        <taxon>Microbacterium</taxon>
    </lineage>
</organism>
<keyword evidence="2" id="KW-0472">Membrane</keyword>
<sequence>MTWPVGYVVTVAIVAWCTFFACVAPRRPNLLAKSSWLFGMIVNEVPFLAIYFLIASTVLAASEGDLDSLAGRGAAGIAGLVIVGLVIVAWRGARSDRAVERALDRGLGADWRSKRAREATSAPALAAHPSDSVRPVAAGCGANQGHPLWRRRTRQPAGHLPPPRRSLACSGAGLLPRRWLQHGQEEP</sequence>
<dbReference type="Proteomes" id="UP001054811">
    <property type="component" value="Chromosome"/>
</dbReference>
<evidence type="ECO:0000313" key="4">
    <source>
        <dbReference type="Proteomes" id="UP001054811"/>
    </source>
</evidence>
<keyword evidence="2" id="KW-0812">Transmembrane</keyword>
<feature type="transmembrane region" description="Helical" evidence="2">
    <location>
        <begin position="36"/>
        <end position="61"/>
    </location>
</feature>
<feature type="transmembrane region" description="Helical" evidence="2">
    <location>
        <begin position="73"/>
        <end position="93"/>
    </location>
</feature>
<dbReference type="EMBL" id="CP091139">
    <property type="protein sequence ID" value="UUT34604.1"/>
    <property type="molecule type" value="Genomic_DNA"/>
</dbReference>
<proteinExistence type="predicted"/>
<accession>A0ABY5NHL9</accession>
<feature type="region of interest" description="Disordered" evidence="1">
    <location>
        <begin position="144"/>
        <end position="166"/>
    </location>
</feature>
<name>A0ABY5NHL9_9MICO</name>